<dbReference type="GO" id="GO:0001163">
    <property type="term" value="F:RNA polymerase I transcription regulatory region sequence-specific DNA binding"/>
    <property type="evidence" value="ECO:0007669"/>
    <property type="project" value="TreeGrafter"/>
</dbReference>
<feature type="compositionally biased region" description="Low complexity" evidence="1">
    <location>
        <begin position="893"/>
        <end position="905"/>
    </location>
</feature>
<accession>A0A9P8I7G5</accession>
<feature type="compositionally biased region" description="Basic residues" evidence="1">
    <location>
        <begin position="862"/>
        <end position="876"/>
    </location>
</feature>
<evidence type="ECO:0000313" key="6">
    <source>
        <dbReference type="Proteomes" id="UP000698800"/>
    </source>
</evidence>
<proteinExistence type="predicted"/>
<sequence>MEPEKRPQRRVLREQTQSLGRHHPELVPGLALLPFLLHTSQLVTSLTTVHDPTITTLLAFGRAIDIDNQRSGARTIPIAAMAGGEAGGAVRIIRVRDERAGWGGHKGVRLAIPDVRGEEEGWWLGGGAPIRQICFGDGETEKTDVTFNPWYNRQCAIIDQSGQWSVWNLEGQKKKRNVYGAKLGQSGYVLDKPPGENLGNNTVREDGWGRVCWVGDINTLAACNRRHLAIFDLKSDPPTRLDIPDLDLTRTPNWILDMKRSPVSNVRLFIVTTSQIFQLDISGSQPGIGNNSQKVGAQILFSWRHFRNGDDTSLQAEILGLDTEPPSTPISVSDPYIFTLPQDTSAASKGNRSDADLSMDMSISALTLLPLKYITRSTITPIGLGKAYIEQKVKFFKLFVLGNDLSVHDCLYTSGIPKGGEQPAGKPTERFTIVMPPDDRPKAPGWAFRSARIVTEEDFVVEDGAEENSEQSGVIGVSSPAAFRIRNRNAWVSQAQHGLGDIWTLNFEPIYDLAFLQDNGRRILPSVEAEALDNDAPRGTEETRLDAYQRTLGERVLAKRITGSRPIETLLELYMPPSYFEDVDRASLELQRLLDSIKTSKYDEESEIVPAIKALIPIPFFKFPFRGIVDQGQQGDRDLNSLSELYDRLIGVWVAPLPETASGKLRLAKERIARRVAAELYLSSIGVALKGSDQEMELAPSDRDRTEGRDVGVPIRLRERPDIGKGKGKGKGKERQRRDSSNSPLLSAQDIGLGRESQQTGSSLASSSRRPLPTPDATPSLYSHSSYRPGEFGTEDASCTRLRAYTSLIPQPPLPPTMASVLAHWKVDSDPSSYSWNATRTALAASDDDRGSASGGDEAVLHRLKRERRLLKRQRRGTAESVSSSQPSRLWGSQPVPAPQSSQSQVDEDIVPASQIERGIFGGRLTRPSASKRKKRTAGF</sequence>
<organism evidence="5 6">
    <name type="scientific">Glutinoglossum americanum</name>
    <dbReference type="NCBI Taxonomy" id="1670608"/>
    <lineage>
        <taxon>Eukaryota</taxon>
        <taxon>Fungi</taxon>
        <taxon>Dikarya</taxon>
        <taxon>Ascomycota</taxon>
        <taxon>Pezizomycotina</taxon>
        <taxon>Geoglossomycetes</taxon>
        <taxon>Geoglossales</taxon>
        <taxon>Geoglossaceae</taxon>
        <taxon>Glutinoglossum</taxon>
    </lineage>
</organism>
<evidence type="ECO:0000256" key="1">
    <source>
        <dbReference type="SAM" id="MobiDB-lite"/>
    </source>
</evidence>
<dbReference type="PANTHER" id="PTHR28221:SF2">
    <property type="entry name" value="RNA POLYMERASE I-SPECIFIC TRANSCRIPTION INITIATION FACTOR RRN6"/>
    <property type="match status" value="1"/>
</dbReference>
<feature type="region of interest" description="Disordered" evidence="1">
    <location>
        <begin position="694"/>
        <end position="794"/>
    </location>
</feature>
<feature type="domain" description="RRN6 beta-propeller" evidence="2">
    <location>
        <begin position="51"/>
        <end position="140"/>
    </location>
</feature>
<dbReference type="InterPro" id="IPR048537">
    <property type="entry name" value="RRN6_HB"/>
</dbReference>
<feature type="domain" description="RRN6 helical bundle" evidence="4">
    <location>
        <begin position="453"/>
        <end position="685"/>
    </location>
</feature>
<dbReference type="GO" id="GO:0070860">
    <property type="term" value="C:RNA polymerase I core factor complex"/>
    <property type="evidence" value="ECO:0007669"/>
    <property type="project" value="TreeGrafter"/>
</dbReference>
<evidence type="ECO:0000259" key="2">
    <source>
        <dbReference type="Pfam" id="PF10214"/>
    </source>
</evidence>
<dbReference type="AlphaFoldDB" id="A0A9P8I7G5"/>
<keyword evidence="6" id="KW-1185">Reference proteome</keyword>
<dbReference type="Pfam" id="PF10214">
    <property type="entry name" value="Rrn6_beta-prop"/>
    <property type="match status" value="2"/>
</dbReference>
<feature type="region of interest" description="Disordered" evidence="1">
    <location>
        <begin position="1"/>
        <end position="20"/>
    </location>
</feature>
<dbReference type="Pfam" id="PF20640">
    <property type="entry name" value="Rrn6_HB"/>
    <property type="match status" value="1"/>
</dbReference>
<feature type="compositionally biased region" description="Low complexity" evidence="1">
    <location>
        <begin position="757"/>
        <end position="771"/>
    </location>
</feature>
<feature type="domain" description="RRN6 beta-propeller" evidence="2">
    <location>
        <begin position="141"/>
        <end position="319"/>
    </location>
</feature>
<gene>
    <name evidence="5" type="ORF">FGG08_001164</name>
</gene>
<dbReference type="Proteomes" id="UP000698800">
    <property type="component" value="Unassembled WGS sequence"/>
</dbReference>
<dbReference type="InterPro" id="IPR019350">
    <property type="entry name" value="RNA_pol_I-sp_TIF_RRN6-like"/>
</dbReference>
<comment type="caution">
    <text evidence="5">The sequence shown here is derived from an EMBL/GenBank/DDBJ whole genome shotgun (WGS) entry which is preliminary data.</text>
</comment>
<dbReference type="EMBL" id="JAGHQL010000015">
    <property type="protein sequence ID" value="KAH0544659.1"/>
    <property type="molecule type" value="Genomic_DNA"/>
</dbReference>
<dbReference type="PANTHER" id="PTHR28221">
    <property type="entry name" value="RNA POLYMERASE I-SPECIFIC TRANSCRIPTION INITIATION FACTOR RRN6"/>
    <property type="match status" value="1"/>
</dbReference>
<evidence type="ECO:0000259" key="4">
    <source>
        <dbReference type="Pfam" id="PF20640"/>
    </source>
</evidence>
<evidence type="ECO:0000313" key="5">
    <source>
        <dbReference type="EMBL" id="KAH0544659.1"/>
    </source>
</evidence>
<dbReference type="Pfam" id="PF20639">
    <property type="entry name" value="Rrn6_K-rich"/>
    <property type="match status" value="1"/>
</dbReference>
<dbReference type="InterPro" id="IPR048535">
    <property type="entry name" value="RRN6_beta-prop"/>
</dbReference>
<dbReference type="InterPro" id="IPR048536">
    <property type="entry name" value="Rrn6_K-rich"/>
</dbReference>
<feature type="region of interest" description="Disordered" evidence="1">
    <location>
        <begin position="844"/>
        <end position="940"/>
    </location>
</feature>
<dbReference type="OrthoDB" id="4090074at2759"/>
<feature type="compositionally biased region" description="Basic and acidic residues" evidence="1">
    <location>
        <begin position="700"/>
        <end position="740"/>
    </location>
</feature>
<evidence type="ECO:0000259" key="3">
    <source>
        <dbReference type="Pfam" id="PF20639"/>
    </source>
</evidence>
<name>A0A9P8I7G5_9PEZI</name>
<evidence type="ECO:0008006" key="7">
    <source>
        <dbReference type="Google" id="ProtNLM"/>
    </source>
</evidence>
<protein>
    <recommendedName>
        <fullName evidence="7">RNA polymerase I-specific transcription initiation factor RRN6-like protein</fullName>
    </recommendedName>
</protein>
<dbReference type="GO" id="GO:0001179">
    <property type="term" value="F:RNA polymerase I general transcription initiation factor binding"/>
    <property type="evidence" value="ECO:0007669"/>
    <property type="project" value="TreeGrafter"/>
</dbReference>
<reference evidence="5" key="1">
    <citation type="submission" date="2021-03" db="EMBL/GenBank/DDBJ databases">
        <title>Comparative genomics and phylogenomic investigation of the class Geoglossomycetes provide insights into ecological specialization and systematics.</title>
        <authorList>
            <person name="Melie T."/>
            <person name="Pirro S."/>
            <person name="Miller A.N."/>
            <person name="Quandt A."/>
        </authorList>
    </citation>
    <scope>NUCLEOTIDE SEQUENCE</scope>
    <source>
        <strain evidence="5">GBOQ0MN5Z8</strain>
    </source>
</reference>
<feature type="compositionally biased region" description="Basic residues" evidence="1">
    <location>
        <begin position="930"/>
        <end position="940"/>
    </location>
</feature>
<dbReference type="GO" id="GO:0042790">
    <property type="term" value="P:nucleolar large rRNA transcription by RNA polymerase I"/>
    <property type="evidence" value="ECO:0007669"/>
    <property type="project" value="TreeGrafter"/>
</dbReference>
<feature type="domain" description="RRN6 K-rich C-terminal" evidence="3">
    <location>
        <begin position="819"/>
        <end position="940"/>
    </location>
</feature>